<dbReference type="SUPFAM" id="SSF56112">
    <property type="entry name" value="Protein kinase-like (PK-like)"/>
    <property type="match status" value="1"/>
</dbReference>
<comment type="caution">
    <text evidence="2">The sequence shown here is derived from an EMBL/GenBank/DDBJ whole genome shotgun (WGS) entry which is preliminary data.</text>
</comment>
<gene>
    <name evidence="2" type="ORF">E0H45_28025</name>
</gene>
<sequence length="336" mass="37243">MLTDIAGALRDSYGVHAAELHRIPAGTNTINYRVVAENGRRWFAKLYRGDFERERAAIELTEFARDGKVPVPAVRRTLDGDVICQRVPMSLWEFVDGETAEGGITGARWQAVGTVLGRLHRRLAEHPAATPTRQPAVGVRDVSKAPRSFDRVIDGYASRAQLNPFEQWAWEAAKERRGLLERAGSILAELPDLTVQIVHGDLASPNLMLRDDEVAAVIDFQPPSPRFIAWEIARIGCDPRTVMLGDDWIDGLADLLLAYRDEHPAAHVDDLVSSVATGCAYTLASTYPLAEPLDDPGAVTPSLELYARARHETALVLLERLPDVQERLRGRLRPRP</sequence>
<reference evidence="2 3" key="1">
    <citation type="submission" date="2019-02" db="EMBL/GenBank/DDBJ databases">
        <title>Kribbella capetownensis sp. nov. and Kribbella speibonae sp. nov., isolated from soil.</title>
        <authorList>
            <person name="Curtis S.M."/>
            <person name="Norton I."/>
            <person name="Everest G.J."/>
            <person name="Meyers P.R."/>
        </authorList>
    </citation>
    <scope>NUCLEOTIDE SEQUENCE [LARGE SCALE GENOMIC DNA]</scope>
    <source>
        <strain evidence="2 3">KCTC 29219</strain>
    </source>
</reference>
<proteinExistence type="predicted"/>
<dbReference type="GO" id="GO:0016740">
    <property type="term" value="F:transferase activity"/>
    <property type="evidence" value="ECO:0007669"/>
    <property type="project" value="UniProtKB-KW"/>
</dbReference>
<keyword evidence="3" id="KW-1185">Reference proteome</keyword>
<dbReference type="InterPro" id="IPR011009">
    <property type="entry name" value="Kinase-like_dom_sf"/>
</dbReference>
<protein>
    <submittedName>
        <fullName evidence="2">Aminoglycoside phosphotransferase</fullName>
    </submittedName>
</protein>
<dbReference type="Proteomes" id="UP000292346">
    <property type="component" value="Unassembled WGS sequence"/>
</dbReference>
<accession>A0A4R0H593</accession>
<keyword evidence="2" id="KW-0808">Transferase</keyword>
<dbReference type="Pfam" id="PF01636">
    <property type="entry name" value="APH"/>
    <property type="match status" value="1"/>
</dbReference>
<dbReference type="EMBL" id="SJJZ01000003">
    <property type="protein sequence ID" value="TCC05847.1"/>
    <property type="molecule type" value="Genomic_DNA"/>
</dbReference>
<evidence type="ECO:0000259" key="1">
    <source>
        <dbReference type="Pfam" id="PF01636"/>
    </source>
</evidence>
<dbReference type="Gene3D" id="3.90.1200.10">
    <property type="match status" value="1"/>
</dbReference>
<dbReference type="OrthoDB" id="3281564at2"/>
<evidence type="ECO:0000313" key="3">
    <source>
        <dbReference type="Proteomes" id="UP000292346"/>
    </source>
</evidence>
<evidence type="ECO:0000313" key="2">
    <source>
        <dbReference type="EMBL" id="TCC05847.1"/>
    </source>
</evidence>
<name>A0A4R0H593_9ACTN</name>
<organism evidence="2 3">
    <name type="scientific">Kribbella soli</name>
    <dbReference type="NCBI Taxonomy" id="1124743"/>
    <lineage>
        <taxon>Bacteria</taxon>
        <taxon>Bacillati</taxon>
        <taxon>Actinomycetota</taxon>
        <taxon>Actinomycetes</taxon>
        <taxon>Propionibacteriales</taxon>
        <taxon>Kribbellaceae</taxon>
        <taxon>Kribbella</taxon>
    </lineage>
</organism>
<dbReference type="AlphaFoldDB" id="A0A4R0H593"/>
<dbReference type="InterPro" id="IPR002575">
    <property type="entry name" value="Aminoglycoside_PTrfase"/>
</dbReference>
<feature type="domain" description="Aminoglycoside phosphotransferase" evidence="1">
    <location>
        <begin position="21"/>
        <end position="236"/>
    </location>
</feature>
<dbReference type="Gene3D" id="3.30.200.20">
    <property type="entry name" value="Phosphorylase Kinase, domain 1"/>
    <property type="match status" value="1"/>
</dbReference>